<organism evidence="1 2">
    <name type="scientific">Hirundo rustica rustica</name>
    <dbReference type="NCBI Taxonomy" id="333673"/>
    <lineage>
        <taxon>Eukaryota</taxon>
        <taxon>Metazoa</taxon>
        <taxon>Chordata</taxon>
        <taxon>Craniata</taxon>
        <taxon>Vertebrata</taxon>
        <taxon>Euteleostomi</taxon>
        <taxon>Archelosauria</taxon>
        <taxon>Archosauria</taxon>
        <taxon>Dinosauria</taxon>
        <taxon>Saurischia</taxon>
        <taxon>Theropoda</taxon>
        <taxon>Coelurosauria</taxon>
        <taxon>Aves</taxon>
        <taxon>Neognathae</taxon>
        <taxon>Neoaves</taxon>
        <taxon>Telluraves</taxon>
        <taxon>Australaves</taxon>
        <taxon>Passeriformes</taxon>
        <taxon>Sylvioidea</taxon>
        <taxon>Hirundinidae</taxon>
        <taxon>Hirundo</taxon>
    </lineage>
</organism>
<dbReference type="GO" id="GO:2000369">
    <property type="term" value="P:regulation of clathrin-dependent endocytosis"/>
    <property type="evidence" value="ECO:0007669"/>
    <property type="project" value="TreeGrafter"/>
</dbReference>
<dbReference type="GO" id="GO:0005096">
    <property type="term" value="F:GTPase activator activity"/>
    <property type="evidence" value="ECO:0007669"/>
    <property type="project" value="TreeGrafter"/>
</dbReference>
<dbReference type="Gene3D" id="1.10.220.150">
    <property type="entry name" value="Arf GTPase activating protein"/>
    <property type="match status" value="1"/>
</dbReference>
<evidence type="ECO:0000313" key="1">
    <source>
        <dbReference type="EMBL" id="RMC13393.1"/>
    </source>
</evidence>
<dbReference type="GO" id="GO:0005737">
    <property type="term" value="C:cytoplasm"/>
    <property type="evidence" value="ECO:0007669"/>
    <property type="project" value="TreeGrafter"/>
</dbReference>
<gene>
    <name evidence="1" type="ORF">DUI87_10928</name>
</gene>
<protein>
    <submittedName>
        <fullName evidence="1">Uncharacterized protein</fullName>
    </submittedName>
</protein>
<dbReference type="OrthoDB" id="10266696at2759"/>
<reference evidence="1 2" key="1">
    <citation type="submission" date="2018-07" db="EMBL/GenBank/DDBJ databases">
        <title>A high quality draft genome assembly of the barn swallow (H. rustica rustica).</title>
        <authorList>
            <person name="Formenti G."/>
            <person name="Chiara M."/>
            <person name="Poveda L."/>
            <person name="Francoijs K.-J."/>
            <person name="Bonisoli-Alquati A."/>
            <person name="Canova L."/>
            <person name="Gianfranceschi L."/>
            <person name="Horner D.S."/>
            <person name="Saino N."/>
        </authorList>
    </citation>
    <scope>NUCLEOTIDE SEQUENCE [LARGE SCALE GENOMIC DNA]</scope>
    <source>
        <strain evidence="1">Chelidonia</strain>
        <tissue evidence="1">Blood</tissue>
    </source>
</reference>
<dbReference type="PANTHER" id="PTHR45705">
    <property type="entry name" value="FI20236P1"/>
    <property type="match status" value="1"/>
</dbReference>
<dbReference type="STRING" id="333673.A0A3M0KJY5"/>
<dbReference type="InterPro" id="IPR051718">
    <property type="entry name" value="ARF_GTPase-activating"/>
</dbReference>
<dbReference type="InterPro" id="IPR038508">
    <property type="entry name" value="ArfGAP_dom_sf"/>
</dbReference>
<comment type="caution">
    <text evidence="1">The sequence shown here is derived from an EMBL/GenBank/DDBJ whole genome shotgun (WGS) entry which is preliminary data.</text>
</comment>
<proteinExistence type="predicted"/>
<sequence length="84" mass="9426">MATRSCREKAQKQNEQHQAILAKLLREEDNKYCADCEAKGSYMKRRKNMEEQRTSLCCKSVGDVEIESADVAPYGVGGKFYGGS</sequence>
<dbReference type="EMBL" id="QRBI01000106">
    <property type="protein sequence ID" value="RMC13393.1"/>
    <property type="molecule type" value="Genomic_DNA"/>
</dbReference>
<keyword evidence="2" id="KW-1185">Reference proteome</keyword>
<name>A0A3M0KJY5_HIRRU</name>
<dbReference type="AlphaFoldDB" id="A0A3M0KJY5"/>
<evidence type="ECO:0000313" key="2">
    <source>
        <dbReference type="Proteomes" id="UP000269221"/>
    </source>
</evidence>
<accession>A0A3M0KJY5</accession>
<dbReference type="Proteomes" id="UP000269221">
    <property type="component" value="Unassembled WGS sequence"/>
</dbReference>
<dbReference type="PANTHER" id="PTHR45705:SF8">
    <property type="entry name" value="STROMAL MEMBRANE-ASSOCIATED PROTEIN 1"/>
    <property type="match status" value="1"/>
</dbReference>